<dbReference type="EMBL" id="JBAWTH010000078">
    <property type="protein sequence ID" value="KAL2279183.1"/>
    <property type="molecule type" value="Genomic_DNA"/>
</dbReference>
<protein>
    <recommendedName>
        <fullName evidence="2">DUF6590 domain-containing protein</fullName>
    </recommendedName>
</protein>
<gene>
    <name evidence="3" type="ORF">FJTKL_13569</name>
</gene>
<comment type="caution">
    <text evidence="3">The sequence shown here is derived from an EMBL/GenBank/DDBJ whole genome shotgun (WGS) entry which is preliminary data.</text>
</comment>
<feature type="domain" description="DUF6590" evidence="2">
    <location>
        <begin position="79"/>
        <end position="203"/>
    </location>
</feature>
<accession>A0ABR4E9R2</accession>
<feature type="compositionally biased region" description="Basic residues" evidence="1">
    <location>
        <begin position="345"/>
        <end position="359"/>
    </location>
</feature>
<dbReference type="Pfam" id="PF20233">
    <property type="entry name" value="DUF6590"/>
    <property type="match status" value="1"/>
</dbReference>
<evidence type="ECO:0000313" key="4">
    <source>
        <dbReference type="Proteomes" id="UP001600888"/>
    </source>
</evidence>
<feature type="compositionally biased region" description="Polar residues" evidence="1">
    <location>
        <begin position="412"/>
        <end position="421"/>
    </location>
</feature>
<evidence type="ECO:0000256" key="1">
    <source>
        <dbReference type="SAM" id="MobiDB-lite"/>
    </source>
</evidence>
<sequence>MGKSDYSRTVAGSDSGYGGDEATDRSSSSLHPLARKGYEIGPASKLQIGDVSAAEGCCNTRARLTQQQVFEFLWADCPEFEYEWKCLGYTRFIVLRHSDSFPMHCACVPISVGNKRNFAKPGIDTLQQGHVYASGVRDRDRDSADPQTPSQHDNGHSQLPYSSVGINLHSGRHKVKEDSRANYADVVEVDHEAQVMVVGDVVKYFDRVRKNVNKAFMRQILRDALGDYCERKRSESEAAGTRGWGNSTASLIKTAQSHPEGDEPAPDEAVAAHDNQPEHVQLENVQPDHVQTEQSQPAAADQVERDAEESSSDGAKEDGEEREQPSASSAHPPRTAEHRAARTASRARTHSSTRSRNHSRAGSPTREAQVGLKPGMDRAGLQSLRNLRRGAASEDHDDTLSLRSLAMVGRTDSGSSRKSRR</sequence>
<feature type="compositionally biased region" description="Basic and acidic residues" evidence="1">
    <location>
        <begin position="314"/>
        <end position="324"/>
    </location>
</feature>
<keyword evidence="4" id="KW-1185">Reference proteome</keyword>
<evidence type="ECO:0000313" key="3">
    <source>
        <dbReference type="EMBL" id="KAL2279183.1"/>
    </source>
</evidence>
<feature type="compositionally biased region" description="Basic and acidic residues" evidence="1">
    <location>
        <begin position="391"/>
        <end position="400"/>
    </location>
</feature>
<feature type="region of interest" description="Disordered" evidence="1">
    <location>
        <begin position="134"/>
        <end position="162"/>
    </location>
</feature>
<evidence type="ECO:0000259" key="2">
    <source>
        <dbReference type="Pfam" id="PF20233"/>
    </source>
</evidence>
<organism evidence="3 4">
    <name type="scientific">Diaporthe vaccinii</name>
    <dbReference type="NCBI Taxonomy" id="105482"/>
    <lineage>
        <taxon>Eukaryota</taxon>
        <taxon>Fungi</taxon>
        <taxon>Dikarya</taxon>
        <taxon>Ascomycota</taxon>
        <taxon>Pezizomycotina</taxon>
        <taxon>Sordariomycetes</taxon>
        <taxon>Sordariomycetidae</taxon>
        <taxon>Diaporthales</taxon>
        <taxon>Diaporthaceae</taxon>
        <taxon>Diaporthe</taxon>
        <taxon>Diaporthe eres species complex</taxon>
    </lineage>
</organism>
<feature type="compositionally biased region" description="Polar residues" evidence="1">
    <location>
        <begin position="145"/>
        <end position="162"/>
    </location>
</feature>
<dbReference type="InterPro" id="IPR046497">
    <property type="entry name" value="DUF6590"/>
</dbReference>
<feature type="region of interest" description="Disordered" evidence="1">
    <location>
        <begin position="1"/>
        <end position="29"/>
    </location>
</feature>
<feature type="region of interest" description="Disordered" evidence="1">
    <location>
        <begin position="287"/>
        <end position="421"/>
    </location>
</feature>
<proteinExistence type="predicted"/>
<dbReference type="Proteomes" id="UP001600888">
    <property type="component" value="Unassembled WGS sequence"/>
</dbReference>
<name>A0ABR4E9R2_9PEZI</name>
<reference evidence="3 4" key="1">
    <citation type="submission" date="2024-03" db="EMBL/GenBank/DDBJ databases">
        <title>A high-quality draft genome sequence of Diaporthe vaccinii, a causative agent of upright dieback and viscid rot disease in cranberry plants.</title>
        <authorList>
            <person name="Sarrasin M."/>
            <person name="Lang B.F."/>
            <person name="Burger G."/>
        </authorList>
    </citation>
    <scope>NUCLEOTIDE SEQUENCE [LARGE SCALE GENOMIC DNA]</scope>
    <source>
        <strain evidence="3 4">IS7</strain>
    </source>
</reference>